<gene>
    <name evidence="2" type="ORF">KK062_28125</name>
</gene>
<dbReference type="Pfam" id="PF01963">
    <property type="entry name" value="TraB_PrgY_gumN"/>
    <property type="match status" value="1"/>
</dbReference>
<evidence type="ECO:0000313" key="2">
    <source>
        <dbReference type="EMBL" id="MBT1712141.1"/>
    </source>
</evidence>
<reference evidence="2 3" key="1">
    <citation type="submission" date="2021-05" db="EMBL/GenBank/DDBJ databases">
        <title>A Polyphasic approach of four new species of the genus Ohtaekwangia: Ohtaekwangia histidinii sp. nov., Ohtaekwangia cretensis sp. nov., Ohtaekwangia indiensis sp. nov., Ohtaekwangia reichenbachii sp. nov. from diverse environment.</title>
        <authorList>
            <person name="Octaviana S."/>
        </authorList>
    </citation>
    <scope>NUCLEOTIDE SEQUENCE [LARGE SCALE GENOMIC DNA]</scope>
    <source>
        <strain evidence="2 3">PWU5</strain>
    </source>
</reference>
<dbReference type="InterPro" id="IPR047111">
    <property type="entry name" value="YbaP-like"/>
</dbReference>
<dbReference type="PANTHER" id="PTHR40590:SF1">
    <property type="entry name" value="CYTOPLASMIC PROTEIN"/>
    <property type="match status" value="1"/>
</dbReference>
<dbReference type="PANTHER" id="PTHR40590">
    <property type="entry name" value="CYTOPLASMIC PROTEIN-RELATED"/>
    <property type="match status" value="1"/>
</dbReference>
<organism evidence="2 3">
    <name type="scientific">Dawidia cretensis</name>
    <dbReference type="NCBI Taxonomy" id="2782350"/>
    <lineage>
        <taxon>Bacteria</taxon>
        <taxon>Pseudomonadati</taxon>
        <taxon>Bacteroidota</taxon>
        <taxon>Cytophagia</taxon>
        <taxon>Cytophagales</taxon>
        <taxon>Chryseotaleaceae</taxon>
        <taxon>Dawidia</taxon>
    </lineage>
</organism>
<dbReference type="EMBL" id="JAHESE010000051">
    <property type="protein sequence ID" value="MBT1712141.1"/>
    <property type="molecule type" value="Genomic_DNA"/>
</dbReference>
<evidence type="ECO:0000313" key="3">
    <source>
        <dbReference type="Proteomes" id="UP001319080"/>
    </source>
</evidence>
<keyword evidence="1" id="KW-0732">Signal</keyword>
<feature type="signal peptide" evidence="1">
    <location>
        <begin position="1"/>
        <end position="21"/>
    </location>
</feature>
<sequence length="1169" mass="131201">MNRFRFVLVACCIMAGSSLFAQNTGKRPHYKLLWKISGNGLTAPSYLFGTMHVEDDRAFEFSDSVLLKISECKAFSMEVHPDSLMRLLLPVLAGQSSKGQNRLKDLLSEKEYSQIDSLMQQRTGLSLDRLKTPSLVRMLLEKQAPKKGKGKGTFVDGYLYNIARRQGKTILGIEDAQEQLALLDDFAPENLPAVLMEQLESDSTVEDRSFASMLDLYYGGDIEAISRYLKQNTAMEPGYYDRLITRRNIGMTANIVRQVRKQATFFAVGAGHLAGEEGLIHLLQQEGYTLQPVKATFTGLAKKYTYTTQEEPWYEYTSPIGAYKISMPAKPISFSIDSVGLTFQTYVDIGTSTVFQTTYIPLNGQYKGKTVKYTLDQFVERMKRGGKYKFEKVSRIDVQGLEGREIVMRQGSQFFRGQILLRGDVLYLLQVAPTKAIAYSDDAERFLRSFRVQEFGKTVWKDFSNAAGAFSVQMPSDIKTQVLQPDAAGTGGGRYKIHLYHATDIELGETYLIRYNDFPAGLRSLDDSVYYASLINSVMENMKGRNLQRYDRTIEGKKGVAFTFDVAETNVVMGRILLRGGRTYMLMAVSSKDAAVSGVDTFLDSFRFLPTEKVVMQEFEFPLHRVKVKLPASFTTDSIGFAARNNLRYTEKYGEYYALDAQSGAQYRLRVTKLPPYAVAKDADDFIKTMNRRFAGDSVRLRETKGDRKMLELQLDVINSRLNGIGRERVVIAGQYVYALFVQNVQEAGPAAVEAFFSSLRFPATTGTWDLFTDKTDVLLQAVLSTDTAVVDEAIAALRTYKFTPAALPAVYAAITRTSFETDVYNVKTVLLKTLDRVHDNSTIDFIKKLYPTLVDSMSWKGHALNVLTSMKTQASSQAFLELLEKEQGKPELWSYAIMQPYADSTALLNVVLPGVIRLSDKLSGQGRIFWMARQAMDSNALTPAVKKEVLALAIAKGQQRVAALSAPTDKEADLNEYNMYESLAELLLLAEPGDAVKAIFNALHRHSALVATRMVTTEFYLKNKLTLAASDLESIASDPYYRIDLYMLLKTYGMEKLYPAKYLSQEKFAEGALHQSMASEDGIPEHIKLVGVRSVRYKGQKQNLYVYQYQYEGAETWSIAFSGPFPEKVKYVTETGDYTFPTYTEYGKDVDLAAVIAEVTEGAVELLK</sequence>
<protein>
    <submittedName>
        <fullName evidence="2">TraB/GumN family protein</fullName>
    </submittedName>
</protein>
<dbReference type="CDD" id="cd14789">
    <property type="entry name" value="Tiki"/>
    <property type="match status" value="1"/>
</dbReference>
<dbReference type="InterPro" id="IPR002816">
    <property type="entry name" value="TraB/PrgY/GumN_fam"/>
</dbReference>
<proteinExistence type="predicted"/>
<comment type="caution">
    <text evidence="2">The sequence shown here is derived from an EMBL/GenBank/DDBJ whole genome shotgun (WGS) entry which is preliminary data.</text>
</comment>
<keyword evidence="3" id="KW-1185">Reference proteome</keyword>
<dbReference type="Proteomes" id="UP001319080">
    <property type="component" value="Unassembled WGS sequence"/>
</dbReference>
<evidence type="ECO:0000256" key="1">
    <source>
        <dbReference type="SAM" id="SignalP"/>
    </source>
</evidence>
<dbReference type="AlphaFoldDB" id="A0AAP2E362"/>
<accession>A0AAP2E362</accession>
<name>A0AAP2E362_9BACT</name>
<feature type="chain" id="PRO_5042925202" evidence="1">
    <location>
        <begin position="22"/>
        <end position="1169"/>
    </location>
</feature>